<evidence type="ECO:0000256" key="4">
    <source>
        <dbReference type="ARBA" id="ARBA00022679"/>
    </source>
</evidence>
<keyword evidence="3" id="KW-0597">Phosphoprotein</keyword>
<dbReference type="PANTHER" id="PTHR24421:SF10">
    <property type="entry name" value="NITRATE_NITRITE SENSOR PROTEIN NARQ"/>
    <property type="match status" value="1"/>
</dbReference>
<dbReference type="SUPFAM" id="SSF55874">
    <property type="entry name" value="ATPase domain of HSP90 chaperone/DNA topoisomerase II/histidine kinase"/>
    <property type="match status" value="1"/>
</dbReference>
<dbReference type="CDD" id="cd16917">
    <property type="entry name" value="HATPase_UhpB-NarQ-NarX-like"/>
    <property type="match status" value="1"/>
</dbReference>
<evidence type="ECO:0000256" key="10">
    <source>
        <dbReference type="SAM" id="Phobius"/>
    </source>
</evidence>
<evidence type="ECO:0000256" key="8">
    <source>
        <dbReference type="ARBA" id="ARBA00023012"/>
    </source>
</evidence>
<evidence type="ECO:0000256" key="3">
    <source>
        <dbReference type="ARBA" id="ARBA00022553"/>
    </source>
</evidence>
<keyword evidence="13" id="KW-1185">Reference proteome</keyword>
<dbReference type="GO" id="GO:0016020">
    <property type="term" value="C:membrane"/>
    <property type="evidence" value="ECO:0007669"/>
    <property type="project" value="InterPro"/>
</dbReference>
<dbReference type="RefSeq" id="WP_250828962.1">
    <property type="nucleotide sequence ID" value="NZ_JAMOIL010000050.1"/>
</dbReference>
<dbReference type="InterPro" id="IPR036890">
    <property type="entry name" value="HATPase_C_sf"/>
</dbReference>
<evidence type="ECO:0000256" key="6">
    <source>
        <dbReference type="ARBA" id="ARBA00022777"/>
    </source>
</evidence>
<dbReference type="SMART" id="SM00387">
    <property type="entry name" value="HATPase_c"/>
    <property type="match status" value="1"/>
</dbReference>
<keyword evidence="10" id="KW-0812">Transmembrane</keyword>
<keyword evidence="6 12" id="KW-0418">Kinase</keyword>
<sequence length="375" mass="40159">MTTRWWPTSLQSARFAWGVDAAIRWLPIGAVVGSLAYTARQDLGPHEVAAWLVVAVAFVLGLLASWVVPAAQPWLFAVGGGAAVAFTSRDYFSFWPAASALLFMSPGRGRRRLYPAIVGASGGLAVAATRDFVSALMPVAVMVLAVLLLRPVEGLRTRAIALEIEADNLRERAFASEEQARELERRTALARELHDAIGHHVTAMVVQAEAGRVGSPDAALVHISNMGREALDELDAVLFGLRNPASGTPATDLGRIDSKLAIPLRLQGTRVSVRVSTAVVDVEVSKALYRAVQEALTNVMRHANASSVTVEIRDEDTEVVGRVSDDGDGMPAELTRGNGLRGISERVRGLGGSLRVEGRTPRGTSVEVRLPLDLR</sequence>
<evidence type="ECO:0000256" key="1">
    <source>
        <dbReference type="ARBA" id="ARBA00000085"/>
    </source>
</evidence>
<dbReference type="AlphaFoldDB" id="A0A9X2DCE3"/>
<dbReference type="PROSITE" id="PS50109">
    <property type="entry name" value="HIS_KIN"/>
    <property type="match status" value="1"/>
</dbReference>
<evidence type="ECO:0000313" key="13">
    <source>
        <dbReference type="Proteomes" id="UP001139485"/>
    </source>
</evidence>
<evidence type="ECO:0000256" key="9">
    <source>
        <dbReference type="SAM" id="Coils"/>
    </source>
</evidence>
<dbReference type="EMBL" id="JAMOIL010000050">
    <property type="protein sequence ID" value="MCM0622802.1"/>
    <property type="molecule type" value="Genomic_DNA"/>
</dbReference>
<evidence type="ECO:0000256" key="5">
    <source>
        <dbReference type="ARBA" id="ARBA00022741"/>
    </source>
</evidence>
<evidence type="ECO:0000256" key="7">
    <source>
        <dbReference type="ARBA" id="ARBA00022840"/>
    </source>
</evidence>
<evidence type="ECO:0000313" key="12">
    <source>
        <dbReference type="EMBL" id="MCM0622802.1"/>
    </source>
</evidence>
<feature type="coiled-coil region" evidence="9">
    <location>
        <begin position="152"/>
        <end position="186"/>
    </location>
</feature>
<dbReference type="EC" id="2.7.13.3" evidence="2"/>
<dbReference type="InterPro" id="IPR003594">
    <property type="entry name" value="HATPase_dom"/>
</dbReference>
<dbReference type="Pfam" id="PF07730">
    <property type="entry name" value="HisKA_3"/>
    <property type="match status" value="1"/>
</dbReference>
<name>A0A9X2DCE3_9ACTN</name>
<feature type="transmembrane region" description="Helical" evidence="10">
    <location>
        <begin position="135"/>
        <end position="152"/>
    </location>
</feature>
<dbReference type="Pfam" id="PF02518">
    <property type="entry name" value="HATPase_c"/>
    <property type="match status" value="1"/>
</dbReference>
<dbReference type="Gene3D" id="1.20.5.1930">
    <property type="match status" value="1"/>
</dbReference>
<dbReference type="InterPro" id="IPR011712">
    <property type="entry name" value="Sig_transdc_His_kin_sub3_dim/P"/>
</dbReference>
<keyword evidence="7" id="KW-0067">ATP-binding</keyword>
<keyword evidence="9" id="KW-0175">Coiled coil</keyword>
<dbReference type="Proteomes" id="UP001139485">
    <property type="component" value="Unassembled WGS sequence"/>
</dbReference>
<evidence type="ECO:0000256" key="2">
    <source>
        <dbReference type="ARBA" id="ARBA00012438"/>
    </source>
</evidence>
<keyword evidence="10" id="KW-1133">Transmembrane helix</keyword>
<feature type="transmembrane region" description="Helical" evidence="10">
    <location>
        <begin position="49"/>
        <end position="68"/>
    </location>
</feature>
<dbReference type="PANTHER" id="PTHR24421">
    <property type="entry name" value="NITRATE/NITRITE SENSOR PROTEIN NARX-RELATED"/>
    <property type="match status" value="1"/>
</dbReference>
<organism evidence="12 13">
    <name type="scientific">Nocardioides bruguierae</name>
    <dbReference type="NCBI Taxonomy" id="2945102"/>
    <lineage>
        <taxon>Bacteria</taxon>
        <taxon>Bacillati</taxon>
        <taxon>Actinomycetota</taxon>
        <taxon>Actinomycetes</taxon>
        <taxon>Propionibacteriales</taxon>
        <taxon>Nocardioidaceae</taxon>
        <taxon>Nocardioides</taxon>
    </lineage>
</organism>
<reference evidence="12" key="1">
    <citation type="submission" date="2022-05" db="EMBL/GenBank/DDBJ databases">
        <authorList>
            <person name="Tuo L."/>
        </authorList>
    </citation>
    <scope>NUCLEOTIDE SEQUENCE</scope>
    <source>
        <strain evidence="12">BSK12Z-4</strain>
    </source>
</reference>
<keyword evidence="8" id="KW-0902">Two-component regulatory system</keyword>
<comment type="caution">
    <text evidence="12">The sequence shown here is derived from an EMBL/GenBank/DDBJ whole genome shotgun (WGS) entry which is preliminary data.</text>
</comment>
<feature type="domain" description="Histidine kinase" evidence="11">
    <location>
        <begin position="288"/>
        <end position="374"/>
    </location>
</feature>
<keyword evidence="10" id="KW-0472">Membrane</keyword>
<keyword evidence="4" id="KW-0808">Transferase</keyword>
<accession>A0A9X2DCE3</accession>
<dbReference type="GO" id="GO:0000155">
    <property type="term" value="F:phosphorelay sensor kinase activity"/>
    <property type="evidence" value="ECO:0007669"/>
    <property type="project" value="InterPro"/>
</dbReference>
<dbReference type="InterPro" id="IPR005467">
    <property type="entry name" value="His_kinase_dom"/>
</dbReference>
<feature type="transmembrane region" description="Helical" evidence="10">
    <location>
        <begin position="15"/>
        <end position="37"/>
    </location>
</feature>
<comment type="catalytic activity">
    <reaction evidence="1">
        <text>ATP + protein L-histidine = ADP + protein N-phospho-L-histidine.</text>
        <dbReference type="EC" id="2.7.13.3"/>
    </reaction>
</comment>
<dbReference type="InterPro" id="IPR050482">
    <property type="entry name" value="Sensor_HK_TwoCompSys"/>
</dbReference>
<proteinExistence type="predicted"/>
<dbReference type="GO" id="GO:0005524">
    <property type="term" value="F:ATP binding"/>
    <property type="evidence" value="ECO:0007669"/>
    <property type="project" value="UniProtKB-KW"/>
</dbReference>
<dbReference type="Gene3D" id="3.30.565.10">
    <property type="entry name" value="Histidine kinase-like ATPase, C-terminal domain"/>
    <property type="match status" value="1"/>
</dbReference>
<dbReference type="GO" id="GO:0046983">
    <property type="term" value="F:protein dimerization activity"/>
    <property type="evidence" value="ECO:0007669"/>
    <property type="project" value="InterPro"/>
</dbReference>
<evidence type="ECO:0000259" key="11">
    <source>
        <dbReference type="PROSITE" id="PS50109"/>
    </source>
</evidence>
<keyword evidence="5" id="KW-0547">Nucleotide-binding</keyword>
<protein>
    <recommendedName>
        <fullName evidence="2">histidine kinase</fullName>
        <ecNumber evidence="2">2.7.13.3</ecNumber>
    </recommendedName>
</protein>
<gene>
    <name evidence="12" type="ORF">M8330_21155</name>
</gene>